<feature type="binding site" evidence="6">
    <location>
        <position position="63"/>
    </location>
    <ligand>
        <name>NAD(+)</name>
        <dbReference type="ChEBI" id="CHEBI:57540"/>
    </ligand>
</feature>
<evidence type="ECO:0000313" key="8">
    <source>
        <dbReference type="Proteomes" id="UP000824145"/>
    </source>
</evidence>
<dbReference type="SUPFAM" id="SSF111331">
    <property type="entry name" value="NAD kinase/diacylglycerol kinase-like"/>
    <property type="match status" value="1"/>
</dbReference>
<organism evidence="7 8">
    <name type="scientific">Candidatus Caccalectryoclostridium excrementigallinarum</name>
    <dbReference type="NCBI Taxonomy" id="2840710"/>
    <lineage>
        <taxon>Bacteria</taxon>
        <taxon>Bacillati</taxon>
        <taxon>Bacillota</taxon>
        <taxon>Clostridia</taxon>
        <taxon>Christensenellales</taxon>
        <taxon>Christensenellaceae</taxon>
        <taxon>Christensenellaceae incertae sedis</taxon>
        <taxon>Candidatus Caccalectryoclostridium</taxon>
    </lineage>
</organism>
<comment type="subcellular location">
    <subcellularLocation>
        <location evidence="6">Cytoplasm</location>
    </subcellularLocation>
</comment>
<feature type="active site" description="Proton acceptor" evidence="6">
    <location>
        <position position="58"/>
    </location>
</feature>
<reference evidence="7" key="2">
    <citation type="journal article" date="2021" name="PeerJ">
        <title>Extensive microbial diversity within the chicken gut microbiome revealed by metagenomics and culture.</title>
        <authorList>
            <person name="Gilroy R."/>
            <person name="Ravi A."/>
            <person name="Getino M."/>
            <person name="Pursley I."/>
            <person name="Horton D.L."/>
            <person name="Alikhan N.F."/>
            <person name="Baker D."/>
            <person name="Gharbi K."/>
            <person name="Hall N."/>
            <person name="Watson M."/>
            <person name="Adriaenssens E.M."/>
            <person name="Foster-Nyarko E."/>
            <person name="Jarju S."/>
            <person name="Secka A."/>
            <person name="Antonio M."/>
            <person name="Oren A."/>
            <person name="Chaudhuri R.R."/>
            <person name="La Ragione R."/>
            <person name="Hildebrand F."/>
            <person name="Pallen M.J."/>
        </authorList>
    </citation>
    <scope>NUCLEOTIDE SEQUENCE</scope>
    <source>
        <strain evidence="7">9366</strain>
    </source>
</reference>
<dbReference type="GO" id="GO:0046872">
    <property type="term" value="F:metal ion binding"/>
    <property type="evidence" value="ECO:0007669"/>
    <property type="project" value="UniProtKB-UniRule"/>
</dbReference>
<keyword evidence="6" id="KW-0547">Nucleotide-binding</keyword>
<dbReference type="GO" id="GO:0006741">
    <property type="term" value="P:NADP+ biosynthetic process"/>
    <property type="evidence" value="ECO:0007669"/>
    <property type="project" value="UniProtKB-UniRule"/>
</dbReference>
<dbReference type="InterPro" id="IPR002504">
    <property type="entry name" value="NADK"/>
</dbReference>
<name>A0A9D1ML80_9FIRM</name>
<keyword evidence="3 6" id="KW-0521">NADP</keyword>
<reference evidence="7" key="1">
    <citation type="submission" date="2020-10" db="EMBL/GenBank/DDBJ databases">
        <authorList>
            <person name="Gilroy R."/>
        </authorList>
    </citation>
    <scope>NUCLEOTIDE SEQUENCE</scope>
    <source>
        <strain evidence="7">9366</strain>
    </source>
</reference>
<dbReference type="HAMAP" id="MF_00361">
    <property type="entry name" value="NAD_kinase"/>
    <property type="match status" value="1"/>
</dbReference>
<comment type="similarity">
    <text evidence="6">Belongs to the NAD kinase family.</text>
</comment>
<keyword evidence="1 6" id="KW-0808">Transferase</keyword>
<dbReference type="Proteomes" id="UP000824145">
    <property type="component" value="Unassembled WGS sequence"/>
</dbReference>
<feature type="binding site" evidence="6">
    <location>
        <begin position="58"/>
        <end position="59"/>
    </location>
    <ligand>
        <name>NAD(+)</name>
        <dbReference type="ChEBI" id="CHEBI:57540"/>
    </ligand>
</feature>
<gene>
    <name evidence="6" type="primary">nadK</name>
    <name evidence="7" type="ORF">IAB07_00040</name>
</gene>
<comment type="caution">
    <text evidence="6">Lacks conserved residue(s) required for the propagation of feature annotation.</text>
</comment>
<evidence type="ECO:0000256" key="2">
    <source>
        <dbReference type="ARBA" id="ARBA00022777"/>
    </source>
</evidence>
<dbReference type="InterPro" id="IPR017438">
    <property type="entry name" value="ATP-NAD_kinase_N"/>
</dbReference>
<feature type="binding site" evidence="6">
    <location>
        <position position="137"/>
    </location>
    <ligand>
        <name>NAD(+)</name>
        <dbReference type="ChEBI" id="CHEBI:57540"/>
    </ligand>
</feature>
<evidence type="ECO:0000256" key="1">
    <source>
        <dbReference type="ARBA" id="ARBA00022679"/>
    </source>
</evidence>
<sequence length="266" mass="28432">MKLGIYSNPHKDVHGSFAIELCRVLKEAGTEYFLCDKEIFSLDSCPFVPDAVIAFGGDGTMLRAVGVCAEKGIPILGVNLGKVGFLTEVDCKDVAQAAKKLISGDYFTEKRLMLEIKCGAESFFALNEAALTGTLCRVAEITVEIDKTLADNVRADGVLVSTPTGSTAYSLACNGPVLSPEIEAFIVNAICPHSLHSCPIVVGSGSAITLKSASEGLNLVVDGSIVKSGISGAELQISKAERYAEFIRFSKQNFYNRLLHKLSNWS</sequence>
<dbReference type="InterPro" id="IPR016064">
    <property type="entry name" value="NAD/diacylglycerol_kinase_sf"/>
</dbReference>
<feature type="binding site" evidence="6">
    <location>
        <position position="156"/>
    </location>
    <ligand>
        <name>NAD(+)</name>
        <dbReference type="ChEBI" id="CHEBI:57540"/>
    </ligand>
</feature>
<evidence type="ECO:0000256" key="6">
    <source>
        <dbReference type="HAMAP-Rule" id="MF_00361"/>
    </source>
</evidence>
<keyword evidence="4 6" id="KW-0520">NAD</keyword>
<dbReference type="Pfam" id="PF20143">
    <property type="entry name" value="NAD_kinase_C"/>
    <property type="match status" value="1"/>
</dbReference>
<dbReference type="Gene3D" id="3.40.50.10330">
    <property type="entry name" value="Probable inorganic polyphosphate/atp-NAD kinase, domain 1"/>
    <property type="match status" value="1"/>
</dbReference>
<dbReference type="GO" id="GO:0019674">
    <property type="term" value="P:NAD+ metabolic process"/>
    <property type="evidence" value="ECO:0007669"/>
    <property type="project" value="InterPro"/>
</dbReference>
<evidence type="ECO:0000313" key="7">
    <source>
        <dbReference type="EMBL" id="HIU62142.1"/>
    </source>
</evidence>
<comment type="cofactor">
    <cofactor evidence="6">
        <name>a divalent metal cation</name>
        <dbReference type="ChEBI" id="CHEBI:60240"/>
    </cofactor>
</comment>
<dbReference type="PANTHER" id="PTHR20275">
    <property type="entry name" value="NAD KINASE"/>
    <property type="match status" value="1"/>
</dbReference>
<dbReference type="EC" id="2.7.1.23" evidence="6"/>
<comment type="function">
    <text evidence="6">Involved in the regulation of the intracellular balance of NAD and NADP, and is a key enzyme in the biosynthesis of NADP. Catalyzes specifically the phosphorylation on 2'-hydroxyl of the adenosine moiety of NAD to yield NADP.</text>
</comment>
<evidence type="ECO:0000256" key="4">
    <source>
        <dbReference type="ARBA" id="ARBA00023027"/>
    </source>
</evidence>
<protein>
    <recommendedName>
        <fullName evidence="6">NAD kinase</fullName>
        <ecNumber evidence="6">2.7.1.23</ecNumber>
    </recommendedName>
    <alternativeName>
        <fullName evidence="6">ATP-dependent NAD kinase</fullName>
    </alternativeName>
</protein>
<dbReference type="InterPro" id="IPR017437">
    <property type="entry name" value="ATP-NAD_kinase_PpnK-typ_C"/>
</dbReference>
<dbReference type="Pfam" id="PF01513">
    <property type="entry name" value="NAD_kinase"/>
    <property type="match status" value="1"/>
</dbReference>
<feature type="binding site" evidence="6">
    <location>
        <begin position="127"/>
        <end position="128"/>
    </location>
    <ligand>
        <name>NAD(+)</name>
        <dbReference type="ChEBI" id="CHEBI:57540"/>
    </ligand>
</feature>
<dbReference type="PANTHER" id="PTHR20275:SF0">
    <property type="entry name" value="NAD KINASE"/>
    <property type="match status" value="1"/>
</dbReference>
<dbReference type="Gene3D" id="2.60.200.30">
    <property type="entry name" value="Probable inorganic polyphosphate/atp-NAD kinase, domain 2"/>
    <property type="match status" value="1"/>
</dbReference>
<dbReference type="GO" id="GO:0051287">
    <property type="term" value="F:NAD binding"/>
    <property type="evidence" value="ECO:0007669"/>
    <property type="project" value="UniProtKB-ARBA"/>
</dbReference>
<comment type="caution">
    <text evidence="7">The sequence shown here is derived from an EMBL/GenBank/DDBJ whole genome shotgun (WGS) entry which is preliminary data.</text>
</comment>
<evidence type="ECO:0000256" key="5">
    <source>
        <dbReference type="ARBA" id="ARBA00047925"/>
    </source>
</evidence>
<keyword evidence="6" id="KW-0067">ATP-binding</keyword>
<dbReference type="GO" id="GO:0005737">
    <property type="term" value="C:cytoplasm"/>
    <property type="evidence" value="ECO:0007669"/>
    <property type="project" value="UniProtKB-SubCell"/>
</dbReference>
<keyword evidence="6" id="KW-0963">Cytoplasm</keyword>
<comment type="catalytic activity">
    <reaction evidence="5 6">
        <text>NAD(+) + ATP = ADP + NADP(+) + H(+)</text>
        <dbReference type="Rhea" id="RHEA:18629"/>
        <dbReference type="ChEBI" id="CHEBI:15378"/>
        <dbReference type="ChEBI" id="CHEBI:30616"/>
        <dbReference type="ChEBI" id="CHEBI:57540"/>
        <dbReference type="ChEBI" id="CHEBI:58349"/>
        <dbReference type="ChEBI" id="CHEBI:456216"/>
        <dbReference type="EC" id="2.7.1.23"/>
    </reaction>
</comment>
<dbReference type="GO" id="GO:0003951">
    <property type="term" value="F:NAD+ kinase activity"/>
    <property type="evidence" value="ECO:0007669"/>
    <property type="project" value="UniProtKB-UniRule"/>
</dbReference>
<keyword evidence="2 6" id="KW-0418">Kinase</keyword>
<proteinExistence type="inferred from homology"/>
<dbReference type="AlphaFoldDB" id="A0A9D1ML80"/>
<accession>A0A9D1ML80</accession>
<dbReference type="EMBL" id="DVNJ01000001">
    <property type="protein sequence ID" value="HIU62142.1"/>
    <property type="molecule type" value="Genomic_DNA"/>
</dbReference>
<evidence type="ECO:0000256" key="3">
    <source>
        <dbReference type="ARBA" id="ARBA00022857"/>
    </source>
</evidence>
<dbReference type="GO" id="GO:0005524">
    <property type="term" value="F:ATP binding"/>
    <property type="evidence" value="ECO:0007669"/>
    <property type="project" value="UniProtKB-KW"/>
</dbReference>
<feature type="binding site" evidence="6">
    <location>
        <position position="154"/>
    </location>
    <ligand>
        <name>NAD(+)</name>
        <dbReference type="ChEBI" id="CHEBI:57540"/>
    </ligand>
</feature>